<protein>
    <submittedName>
        <fullName evidence="2">Uncharacterized protein</fullName>
    </submittedName>
</protein>
<evidence type="ECO:0000313" key="3">
    <source>
        <dbReference type="Proteomes" id="UP000510868"/>
    </source>
</evidence>
<dbReference type="AlphaFoldDB" id="A0A7L6BID6"/>
<dbReference type="EMBL" id="CP059275">
    <property type="protein sequence ID" value="QLQ61976.1"/>
    <property type="molecule type" value="Genomic_DNA"/>
</dbReference>
<dbReference type="RefSeq" id="WP_181462620.1">
    <property type="nucleotide sequence ID" value="NZ_CP059275.1"/>
</dbReference>
<name>A0A7L6BID6_LIMRT</name>
<proteinExistence type="predicted"/>
<gene>
    <name evidence="2" type="ORF">HHK02_01180</name>
</gene>
<accession>A0A7L6BID6</accession>
<feature type="region of interest" description="Disordered" evidence="1">
    <location>
        <begin position="1"/>
        <end position="25"/>
    </location>
</feature>
<evidence type="ECO:0000256" key="1">
    <source>
        <dbReference type="SAM" id="MobiDB-lite"/>
    </source>
</evidence>
<dbReference type="Proteomes" id="UP000510868">
    <property type="component" value="Chromosome"/>
</dbReference>
<sequence length="117" mass="13243">MGLFHKKAEKVAVEEPEDKEELSPFEASEQRIIGYYSDFDNEQLFTIHLVFENGAEYDLSHQSKENVAWVVAHKNLDSKGIFQYAINDGVGVGIDLRKVIILTVKPEETSKDEKDAA</sequence>
<evidence type="ECO:0000313" key="2">
    <source>
        <dbReference type="EMBL" id="QLQ61976.1"/>
    </source>
</evidence>
<reference evidence="2 3" key="1">
    <citation type="submission" date="2020-07" db="EMBL/GenBank/DDBJ databases">
        <title>Genome sequence of Lactobacillus reuteri CNEI-KCA3 isolated from the faeces of a reared-broiler chicken, South-East Nigeria, reveals presence of CRISPR arrays.</title>
        <authorList>
            <person name="Anukam K.C."/>
            <person name="Ibezim C.N."/>
            <person name="BeecK W.V."/>
            <person name="Allonsius C."/>
            <person name="Broek M.D."/>
            <person name="Tuyaerts I."/>
            <person name="Attama A."/>
            <person name="Esimone C.O."/>
            <person name="Lebeer S."/>
        </authorList>
    </citation>
    <scope>NUCLEOTIDE SEQUENCE [LARGE SCALE GENOMIC DNA]</scope>
    <source>
        <strain evidence="2 3">CNEI-KCA3</strain>
    </source>
</reference>
<organism evidence="2 3">
    <name type="scientific">Limosilactobacillus reuteri</name>
    <name type="common">Lactobacillus reuteri</name>
    <dbReference type="NCBI Taxonomy" id="1598"/>
    <lineage>
        <taxon>Bacteria</taxon>
        <taxon>Bacillati</taxon>
        <taxon>Bacillota</taxon>
        <taxon>Bacilli</taxon>
        <taxon>Lactobacillales</taxon>
        <taxon>Lactobacillaceae</taxon>
        <taxon>Limosilactobacillus</taxon>
    </lineage>
</organism>